<sequence>MKVQSDTNINLSKVSLSEVMEHKEMTSKADRQRHLILHSPDHVSFEEIDEGSQPDSAIPPRSAFVQNSEYRSTDGETPASIRENNTVDYNEDNTLGAEDTVAEMSEDSSSTLNEDDDLSYELQQAHRIFHGFLLEKHKGITAPFMQPLCSGEETGDGDHTKQPMWFRRIEEKFLNREYESITEFVADFRLMLENCYRYHGVDHWISKQAQKLEIMLEQKLTLLSRTLREKTTLAVTSKGRFGTEEEKGPGVTSTRRRSTPRNLTSVAVGANESLMVQALRLEEQQRAKEEKRLREQEKKEVEEASAKELDTWERSLLAKAAPWPVETLWELPAVGHFLCLAQTVLNLPEIVFFELERCLLMPRCSAFLAKVMTSLLCHPQRRATLHRRPPFTYRRWEAAVRHKVSGWYQLMGQSEDSAACAQQFGLSPLFFQTLGETSPLEEKPFHQLPFNQRVWLLKGLCDFVYENQKEVQDAVLSQPIHECRESILGYDGRENAYIHFPHFCGADLRIYCQSPSTPPKFPPPAIRVRRVEKVKKVEATMHPEGPTVPEENEKKDVKNEPACFNSEMKEKDNMPAVNSWGLTDHQSQYRLDLQIKAESAEKGHTDILSPCRGHFDSCDIKGIKVQSIDVGCKPTMKEERLSLIAPMSCEPGVPVMDAEQVPQTQLSAHPGEIPLNPGMDRVEGNKFPTDIQDQCRACGTDEDPHLEYRRGCSIIPLHKTAPSESPRPEGCAEGKSSRTRTKKKKRKKKKMKELGATEGRGKSAGSRLNLAKATKKGIQKTAAAQKKKGKRKKLRAEKKFESKKLTAKKRKTGPKLPAEPKFQLVCSSVEELRELISKIEDELEELESTRKKSGKWYSRRQAVKELLITLIRLLKELSPWESKIIKAFQRNRARLKKDYEDFKKHPEYDSFVREEWIEDDRDGAVAKDGHSSDNPKTTERAEKLDAVKTEDTKQQAVESSRRSRTPRQETIGLDEHRTPFRTTKRAPSGNTDEELALRKKLRITGEEQASTTVPAEVKESNPAAESLVVETSKVTAPVAVFLKGSKPIQALLAKSIGNKVTLISQPAAAAMVPKSEIPQKTSKPLASPGKPLQSSFIPKSPVQGPVQGIYKISEGMDLLGKSTTPEKIALQPLLDQKIGKKAMQQVVILPTMKEPLHHNITTVSVSKPSATLPDAPGVATVNSTNKVPIQQVSPLPDACNRKPLTSAVISSLPTSPKTYYAGNSVSQAGPAPSDIQNRLTLTSPSKSDSKQELKTVCIRDSQSILVTTRGGNTGVVKVQTSDQSVSSFLASSPIITISPHLQAFLVSKSSPSVASSTVVSSATETTTSSAPSLFSNSLTNCVSHHPSAVSIPVSAGQRVGNIVNFALNQTQDTISAPLTASKCNITTQTLTPKNSTLPMVPQTNLSLPTSSAKSDIAVTQTSSTLFATQPLTTRAQQAEGLAERPSMQRVILVAPSSTIATSAVTAKVPSTSSTVPAPRLIFISQASSSVEQPLVSIPKKTTSSDSMAISLTSASQIADMKIGLNLSQAIVNTTSSLQKVPTGGLSDLSNKLPAEAFSVGLPVAGSDSKCTPVTTSKVSVVETTSDGKAVTFPALKAGNLVSSTLPVLSLQHSSLSSRASLIPSVGKTATAQSEGSSLKSVVASSVKSLINKDSALIPKAPTGTTIPGLVFNKPPFQASAMSKPVPFKISPVILPPVLQSQDCTSPSKSFSTTPSAPQAAQHAIVPPPYESNTMQQKILINTATPLSPGSHIVINNTRFIVPAQGLGPGSHMLLISSPVVPLSSPQGPNPSSTSQRGPATSVAAAPVLSAGQNPRKFTPSTQPLHGPYITPSPSGVKLASSYTCSTPQMTVVGNTTKSPLPTGNTTSVAQVPQLFAVASTLCQALPNSQTAPSAPSAEAKGSLAALCQAASNQTKETPPLASQKPGRPPGATKAAPWQIGLANVVASATLTPAVPALGAIISRTQVLPTAAVPPIGSTISRIQSLPVATVLPIGSDFNRRQASPIATVPPSNSTVIIATGQSVRTPTSESSSMTPGQTILSQTLNRPSSQVSAPAAVTSASIDKLMVSPDGAVLNAIRSPAVSSLPSASKTLATVVVTHSSSTGRVLPSLKTDDPLTSAHAEKASSSD</sequence>
<feature type="region of interest" description="Disordered" evidence="4">
    <location>
        <begin position="240"/>
        <end position="262"/>
    </location>
</feature>
<feature type="compositionally biased region" description="Basic residues" evidence="4">
    <location>
        <begin position="785"/>
        <end position="796"/>
    </location>
</feature>
<feature type="region of interest" description="Disordered" evidence="4">
    <location>
        <begin position="69"/>
        <end position="92"/>
    </location>
</feature>
<dbReference type="Gene3D" id="1.20.920.10">
    <property type="entry name" value="Bromodomain-like"/>
    <property type="match status" value="1"/>
</dbReference>
<feature type="region of interest" description="Disordered" evidence="4">
    <location>
        <begin position="922"/>
        <end position="992"/>
    </location>
</feature>
<evidence type="ECO:0000259" key="5">
    <source>
        <dbReference type="PROSITE" id="PS50014"/>
    </source>
</evidence>
<keyword evidence="3" id="KW-0175">Coiled coil</keyword>
<feature type="compositionally biased region" description="Polar residues" evidence="4">
    <location>
        <begin position="1234"/>
        <end position="1246"/>
    </location>
</feature>
<feature type="region of interest" description="Disordered" evidence="4">
    <location>
        <begin position="1074"/>
        <end position="1098"/>
    </location>
</feature>
<feature type="coiled-coil region" evidence="3">
    <location>
        <begin position="271"/>
        <end position="307"/>
    </location>
</feature>
<feature type="compositionally biased region" description="Basic residues" evidence="4">
    <location>
        <begin position="737"/>
        <end position="751"/>
    </location>
</feature>
<dbReference type="Proteomes" id="UP000261540">
    <property type="component" value="Unplaced"/>
</dbReference>
<accession>A0A3B3QBQ7</accession>
<dbReference type="PANTHER" id="PTHR31095">
    <property type="entry name" value="RIKEN CDNA 9930021J03 GENE"/>
    <property type="match status" value="1"/>
</dbReference>
<feature type="compositionally biased region" description="Basic and acidic residues" evidence="4">
    <location>
        <begin position="726"/>
        <end position="736"/>
    </location>
</feature>
<dbReference type="Pfam" id="PF23450">
    <property type="entry name" value="KIAA2026_hel"/>
    <property type="match status" value="1"/>
</dbReference>
<keyword evidence="1 2" id="KW-0103">Bromodomain</keyword>
<feature type="compositionally biased region" description="Basic and acidic residues" evidence="4">
    <location>
        <begin position="752"/>
        <end position="761"/>
    </location>
</feature>
<evidence type="ECO:0000256" key="1">
    <source>
        <dbReference type="ARBA" id="ARBA00023117"/>
    </source>
</evidence>
<reference evidence="6" key="1">
    <citation type="submission" date="2025-08" db="UniProtKB">
        <authorList>
            <consortium name="Ensembl"/>
        </authorList>
    </citation>
    <scope>IDENTIFICATION</scope>
</reference>
<feature type="compositionally biased region" description="Polar residues" evidence="4">
    <location>
        <begin position="1789"/>
        <end position="1798"/>
    </location>
</feature>
<dbReference type="GeneTree" id="ENSGT00390000011483"/>
<dbReference type="OrthoDB" id="21449at2759"/>
<evidence type="ECO:0000313" key="6">
    <source>
        <dbReference type="Ensembl" id="ENSPKIP00000003055.1"/>
    </source>
</evidence>
<dbReference type="Ensembl" id="ENSPKIT00000027012.1">
    <property type="protein sequence ID" value="ENSPKIP00000003055.1"/>
    <property type="gene ID" value="ENSPKIG00000020722.1"/>
</dbReference>
<reference evidence="6" key="2">
    <citation type="submission" date="2025-09" db="UniProtKB">
        <authorList>
            <consortium name="Ensembl"/>
        </authorList>
    </citation>
    <scope>IDENTIFICATION</scope>
</reference>
<dbReference type="InterPro" id="IPR056522">
    <property type="entry name" value="KIAA2026_hel"/>
</dbReference>
<dbReference type="STRING" id="1676925.ENSPKIP00000003055"/>
<evidence type="ECO:0000256" key="4">
    <source>
        <dbReference type="SAM" id="MobiDB-lite"/>
    </source>
</evidence>
<feature type="region of interest" description="Disordered" evidence="4">
    <location>
        <begin position="1908"/>
        <end position="1934"/>
    </location>
</feature>
<name>A0A3B3QBQ7_9TELE</name>
<proteinExistence type="predicted"/>
<feature type="region of interest" description="Disordered" evidence="4">
    <location>
        <begin position="2106"/>
        <end position="2128"/>
    </location>
</feature>
<evidence type="ECO:0000313" key="7">
    <source>
        <dbReference type="Proteomes" id="UP000261540"/>
    </source>
</evidence>
<protein>
    <submittedName>
        <fullName evidence="6">Bromodomain containing 10</fullName>
    </submittedName>
</protein>
<dbReference type="PROSITE" id="PS50014">
    <property type="entry name" value="BROMODOMAIN_2"/>
    <property type="match status" value="1"/>
</dbReference>
<dbReference type="SMART" id="SM00297">
    <property type="entry name" value="BROMO"/>
    <property type="match status" value="1"/>
</dbReference>
<feature type="region of interest" description="Disordered" evidence="4">
    <location>
        <begin position="718"/>
        <end position="816"/>
    </location>
</feature>
<evidence type="ECO:0000256" key="3">
    <source>
        <dbReference type="SAM" id="Coils"/>
    </source>
</evidence>
<dbReference type="InterPro" id="IPR040214">
    <property type="entry name" value="BRD10"/>
</dbReference>
<dbReference type="CDD" id="cd04369">
    <property type="entry name" value="Bromodomain"/>
    <property type="match status" value="1"/>
</dbReference>
<feature type="compositionally biased region" description="Basic and acidic residues" evidence="4">
    <location>
        <begin position="922"/>
        <end position="953"/>
    </location>
</feature>
<dbReference type="Pfam" id="PF00439">
    <property type="entry name" value="Bromodomain"/>
    <property type="match status" value="1"/>
</dbReference>
<feature type="domain" description="Bromo" evidence="5">
    <location>
        <begin position="136"/>
        <end position="206"/>
    </location>
</feature>
<organism evidence="6 7">
    <name type="scientific">Paramormyrops kingsleyae</name>
    <dbReference type="NCBI Taxonomy" id="1676925"/>
    <lineage>
        <taxon>Eukaryota</taxon>
        <taxon>Metazoa</taxon>
        <taxon>Chordata</taxon>
        <taxon>Craniata</taxon>
        <taxon>Vertebrata</taxon>
        <taxon>Euteleostomi</taxon>
        <taxon>Actinopterygii</taxon>
        <taxon>Neopterygii</taxon>
        <taxon>Teleostei</taxon>
        <taxon>Osteoglossocephala</taxon>
        <taxon>Osteoglossomorpha</taxon>
        <taxon>Osteoglossiformes</taxon>
        <taxon>Mormyridae</taxon>
        <taxon>Paramormyrops</taxon>
    </lineage>
</organism>
<evidence type="ECO:0000256" key="2">
    <source>
        <dbReference type="PROSITE-ProRule" id="PRU00035"/>
    </source>
</evidence>
<dbReference type="InterPro" id="IPR001487">
    <property type="entry name" value="Bromodomain"/>
</dbReference>
<dbReference type="InterPro" id="IPR036427">
    <property type="entry name" value="Bromodomain-like_sf"/>
</dbReference>
<feature type="region of interest" description="Disordered" evidence="4">
    <location>
        <begin position="1781"/>
        <end position="1802"/>
    </location>
</feature>
<dbReference type="PANTHER" id="PTHR31095:SF3">
    <property type="entry name" value="RIKEN CDNA 9930021J03 GENE"/>
    <property type="match status" value="1"/>
</dbReference>
<feature type="region of interest" description="Disordered" evidence="4">
    <location>
        <begin position="1220"/>
        <end position="1247"/>
    </location>
</feature>
<dbReference type="SUPFAM" id="SSF47370">
    <property type="entry name" value="Bromodomain"/>
    <property type="match status" value="1"/>
</dbReference>
<keyword evidence="7" id="KW-1185">Reference proteome</keyword>